<feature type="binding site" evidence="10">
    <location>
        <position position="239"/>
    </location>
    <ligand>
        <name>K(+)</name>
        <dbReference type="ChEBI" id="CHEBI:29103"/>
    </ligand>
</feature>
<dbReference type="Proteomes" id="UP000001508">
    <property type="component" value="Chromosome"/>
</dbReference>
<dbReference type="Pfam" id="PF10396">
    <property type="entry name" value="TrmE_N"/>
    <property type="match status" value="1"/>
</dbReference>
<keyword evidence="3 10" id="KW-0819">tRNA processing</keyword>
<dbReference type="InterPro" id="IPR025867">
    <property type="entry name" value="MnmE_helical"/>
</dbReference>
<feature type="binding site" evidence="10">
    <location>
        <position position="28"/>
    </location>
    <ligand>
        <name>(6S)-5-formyl-5,6,7,8-tetrahydrofolate</name>
        <dbReference type="ChEBI" id="CHEBI:57457"/>
    </ligand>
</feature>
<dbReference type="GO" id="GO:0002098">
    <property type="term" value="P:tRNA wobble uridine modification"/>
    <property type="evidence" value="ECO:0007669"/>
    <property type="project" value="TreeGrafter"/>
</dbReference>
<dbReference type="PANTHER" id="PTHR42714:SF2">
    <property type="entry name" value="TRNA MODIFICATION GTPASE GTPBP3, MITOCHONDRIAL"/>
    <property type="match status" value="1"/>
</dbReference>
<keyword evidence="6 10" id="KW-0378">Hydrolase</keyword>
<evidence type="ECO:0000256" key="4">
    <source>
        <dbReference type="ARBA" id="ARBA00022723"/>
    </source>
</evidence>
<dbReference type="InterPro" id="IPR005225">
    <property type="entry name" value="Small_GTP-bd"/>
</dbReference>
<dbReference type="FunCoup" id="D6Z0W2">
    <property type="interactions" value="460"/>
</dbReference>
<dbReference type="HAMAP" id="MF_00379">
    <property type="entry name" value="GTPase_MnmE"/>
    <property type="match status" value="1"/>
</dbReference>
<dbReference type="InterPro" id="IPR018948">
    <property type="entry name" value="GTP-bd_TrmE_N"/>
</dbReference>
<proteinExistence type="inferred from homology"/>
<feature type="binding site" evidence="10">
    <location>
        <position position="260"/>
    </location>
    <ligand>
        <name>K(+)</name>
        <dbReference type="ChEBI" id="CHEBI:29103"/>
    </ligand>
</feature>
<dbReference type="InParanoid" id="D6Z0W2"/>
<dbReference type="GO" id="GO:0003924">
    <property type="term" value="F:GTPase activity"/>
    <property type="evidence" value="ECO:0007669"/>
    <property type="project" value="UniProtKB-UniRule"/>
</dbReference>
<evidence type="ECO:0000313" key="13">
    <source>
        <dbReference type="EMBL" id="ADH87222.1"/>
    </source>
</evidence>
<comment type="similarity">
    <text evidence="1 10 11">Belongs to the TRAFAC class TrmE-Era-EngA-EngB-Septin-like GTPase superfamily. TrmE GTPase family.</text>
</comment>
<dbReference type="GO" id="GO:0005525">
    <property type="term" value="F:GTP binding"/>
    <property type="evidence" value="ECO:0007669"/>
    <property type="project" value="UniProtKB-UniRule"/>
</dbReference>
<feature type="binding site" evidence="10">
    <location>
        <begin position="283"/>
        <end position="286"/>
    </location>
    <ligand>
        <name>GTP</name>
        <dbReference type="ChEBI" id="CHEBI:37565"/>
    </ligand>
</feature>
<comment type="function">
    <text evidence="10">Exhibits a very high intrinsic GTPase hydrolysis rate. Involved in the addition of a carboxymethylaminomethyl (cmnm) group at the wobble position (U34) of certain tRNAs, forming tRNA-cmnm(5)s(2)U34.</text>
</comment>
<evidence type="ECO:0000259" key="12">
    <source>
        <dbReference type="PROSITE" id="PS51709"/>
    </source>
</evidence>
<feature type="binding site" evidence="10">
    <location>
        <position position="474"/>
    </location>
    <ligand>
        <name>(6S)-5-formyl-5,6,7,8-tetrahydrofolate</name>
        <dbReference type="ChEBI" id="CHEBI:57457"/>
    </ligand>
</feature>
<dbReference type="Gene3D" id="3.30.1360.120">
    <property type="entry name" value="Probable tRNA modification gtpase trme, domain 1"/>
    <property type="match status" value="1"/>
</dbReference>
<dbReference type="NCBIfam" id="TIGR00450">
    <property type="entry name" value="mnmE_trmE_thdF"/>
    <property type="match status" value="1"/>
</dbReference>
<evidence type="ECO:0000256" key="3">
    <source>
        <dbReference type="ARBA" id="ARBA00022694"/>
    </source>
</evidence>
<dbReference type="EMBL" id="CP001940">
    <property type="protein sequence ID" value="ADH87222.1"/>
    <property type="molecule type" value="Genomic_DNA"/>
</dbReference>
<dbReference type="InterPro" id="IPR027368">
    <property type="entry name" value="MnmE_dom2"/>
</dbReference>
<gene>
    <name evidence="10" type="primary">mnmE</name>
    <name evidence="10" type="synonym">trmE</name>
    <name evidence="13" type="ordered locus">DaAHT2_2558</name>
</gene>
<reference evidence="14" key="1">
    <citation type="submission" date="2010-02" db="EMBL/GenBank/DDBJ databases">
        <title>Complete sequence of Desulfurivibrio alkaliphilus AHT2.</title>
        <authorList>
            <consortium name="US DOE Joint Genome Institute"/>
            <person name="Pitluck S."/>
            <person name="Chertkov O."/>
            <person name="Detter J.C."/>
            <person name="Han C."/>
            <person name="Tapia R."/>
            <person name="Larimer F."/>
            <person name="Land M."/>
            <person name="Hauser L."/>
            <person name="Kyrpides N."/>
            <person name="Mikhailova N."/>
            <person name="Sorokin D.Y."/>
            <person name="Muyzer G."/>
            <person name="Woyke T."/>
        </authorList>
    </citation>
    <scope>NUCLEOTIDE SEQUENCE [LARGE SCALE GENOMIC DNA]</scope>
    <source>
        <strain evidence="14">DSM 19089 / UNIQEM U267 / AHT2</strain>
    </source>
</reference>
<evidence type="ECO:0000256" key="7">
    <source>
        <dbReference type="ARBA" id="ARBA00022842"/>
    </source>
</evidence>
<dbReference type="KEGG" id="dak:DaAHT2_2558"/>
<feature type="binding site" evidence="10">
    <location>
        <position position="132"/>
    </location>
    <ligand>
        <name>(6S)-5-formyl-5,6,7,8-tetrahydrofolate</name>
        <dbReference type="ChEBI" id="CHEBI:57457"/>
    </ligand>
</feature>
<feature type="binding site" evidence="10">
    <location>
        <position position="92"/>
    </location>
    <ligand>
        <name>(6S)-5-formyl-5,6,7,8-tetrahydrofolate</name>
        <dbReference type="ChEBI" id="CHEBI:57457"/>
    </ligand>
</feature>
<dbReference type="FunFam" id="3.40.50.300:FF:001376">
    <property type="entry name" value="tRNA modification GTPase MnmE"/>
    <property type="match status" value="1"/>
</dbReference>
<dbReference type="NCBIfam" id="NF003661">
    <property type="entry name" value="PRK05291.1-3"/>
    <property type="match status" value="1"/>
</dbReference>
<evidence type="ECO:0000256" key="11">
    <source>
        <dbReference type="RuleBase" id="RU003313"/>
    </source>
</evidence>
<dbReference type="PRINTS" id="PR00326">
    <property type="entry name" value="GTP1OBG"/>
</dbReference>
<evidence type="ECO:0000256" key="5">
    <source>
        <dbReference type="ARBA" id="ARBA00022741"/>
    </source>
</evidence>
<comment type="subunit">
    <text evidence="10">Homodimer. Heterotetramer of two MnmE and two MnmG subunits.</text>
</comment>
<dbReference type="EC" id="3.6.-.-" evidence="10"/>
<organism evidence="13 14">
    <name type="scientific">Desulfurivibrio alkaliphilus (strain DSM 19089 / UNIQEM U267 / AHT2)</name>
    <dbReference type="NCBI Taxonomy" id="589865"/>
    <lineage>
        <taxon>Bacteria</taxon>
        <taxon>Pseudomonadati</taxon>
        <taxon>Thermodesulfobacteriota</taxon>
        <taxon>Desulfobulbia</taxon>
        <taxon>Desulfobulbales</taxon>
        <taxon>Desulfobulbaceae</taxon>
        <taxon>Desulfurivibrio</taxon>
    </lineage>
</organism>
<feature type="binding site" evidence="10">
    <location>
        <position position="264"/>
    </location>
    <ligand>
        <name>Mg(2+)</name>
        <dbReference type="ChEBI" id="CHEBI:18420"/>
    </ligand>
</feature>
<feature type="binding site" evidence="10">
    <location>
        <position position="258"/>
    </location>
    <ligand>
        <name>K(+)</name>
        <dbReference type="ChEBI" id="CHEBI:29103"/>
    </ligand>
</feature>
<comment type="caution">
    <text evidence="10">Lacks conserved residue(s) required for the propagation of feature annotation.</text>
</comment>
<dbReference type="OrthoDB" id="9805918at2"/>
<feature type="binding site" evidence="10">
    <location>
        <begin position="239"/>
        <end position="244"/>
    </location>
    <ligand>
        <name>GTP</name>
        <dbReference type="ChEBI" id="CHEBI:37565"/>
    </ligand>
</feature>
<dbReference type="eggNOG" id="COG0486">
    <property type="taxonomic scope" value="Bacteria"/>
</dbReference>
<dbReference type="FunFam" id="3.30.1360.120:FF:000003">
    <property type="entry name" value="tRNA modification GTPase MnmE"/>
    <property type="match status" value="1"/>
</dbReference>
<dbReference type="CDD" id="cd14858">
    <property type="entry name" value="TrmE_N"/>
    <property type="match status" value="1"/>
</dbReference>
<dbReference type="Pfam" id="PF12631">
    <property type="entry name" value="MnmE_helical"/>
    <property type="match status" value="1"/>
</dbReference>
<keyword evidence="9 10" id="KW-0342">GTP-binding</keyword>
<keyword evidence="7 10" id="KW-0460">Magnesium</keyword>
<dbReference type="GO" id="GO:0046872">
    <property type="term" value="F:metal ion binding"/>
    <property type="evidence" value="ECO:0007669"/>
    <property type="project" value="UniProtKB-KW"/>
</dbReference>
<dbReference type="GO" id="GO:0042802">
    <property type="term" value="F:identical protein binding"/>
    <property type="evidence" value="ECO:0007669"/>
    <property type="project" value="UniProtKB-ARBA"/>
</dbReference>
<accession>D6Z0W2</accession>
<keyword evidence="2 10" id="KW-0963">Cytoplasm</keyword>
<feature type="binding site" evidence="10">
    <location>
        <begin position="376"/>
        <end position="378"/>
    </location>
    <ligand>
        <name>GTP</name>
        <dbReference type="ChEBI" id="CHEBI:37565"/>
    </ligand>
</feature>
<feature type="binding site" evidence="10">
    <location>
        <begin position="258"/>
        <end position="264"/>
    </location>
    <ligand>
        <name>GTP</name>
        <dbReference type="ChEBI" id="CHEBI:37565"/>
    </ligand>
</feature>
<dbReference type="Gene3D" id="3.40.50.300">
    <property type="entry name" value="P-loop containing nucleotide triphosphate hydrolases"/>
    <property type="match status" value="1"/>
</dbReference>
<keyword evidence="5 10" id="KW-0547">Nucleotide-binding</keyword>
<dbReference type="Gene3D" id="1.20.120.430">
    <property type="entry name" value="tRNA modification GTPase MnmE domain 2"/>
    <property type="match status" value="1"/>
</dbReference>
<dbReference type="STRING" id="589865.DaAHT2_2558"/>
<protein>
    <recommendedName>
        <fullName evidence="10">tRNA modification GTPase MnmE</fullName>
        <ecNumber evidence="10">3.6.-.-</ecNumber>
    </recommendedName>
</protein>
<evidence type="ECO:0000256" key="8">
    <source>
        <dbReference type="ARBA" id="ARBA00022958"/>
    </source>
</evidence>
<keyword evidence="4 10" id="KW-0479">Metal-binding</keyword>
<comment type="cofactor">
    <cofactor evidence="10">
        <name>K(+)</name>
        <dbReference type="ChEBI" id="CHEBI:29103"/>
    </cofactor>
    <text evidence="10">Binds 1 potassium ion per subunit.</text>
</comment>
<dbReference type="InterPro" id="IPR006073">
    <property type="entry name" value="GTP-bd"/>
</dbReference>
<evidence type="ECO:0000256" key="9">
    <source>
        <dbReference type="ARBA" id="ARBA00023134"/>
    </source>
</evidence>
<evidence type="ECO:0000313" key="14">
    <source>
        <dbReference type="Proteomes" id="UP000001508"/>
    </source>
</evidence>
<evidence type="ECO:0000256" key="1">
    <source>
        <dbReference type="ARBA" id="ARBA00011043"/>
    </source>
</evidence>
<dbReference type="AlphaFoldDB" id="D6Z0W2"/>
<dbReference type="InterPro" id="IPR004520">
    <property type="entry name" value="GTPase_MnmE"/>
</dbReference>
<dbReference type="NCBIfam" id="TIGR00231">
    <property type="entry name" value="small_GTP"/>
    <property type="match status" value="1"/>
</dbReference>
<dbReference type="InterPro" id="IPR031168">
    <property type="entry name" value="G_TrmE"/>
</dbReference>
<evidence type="ECO:0000256" key="6">
    <source>
        <dbReference type="ARBA" id="ARBA00022801"/>
    </source>
</evidence>
<sequence>MESFADFDQATIAAIATPPGAGGIGIIRISGSRAREILLQLFRPARGEVASGRSHQLRYGWIVEPESGRPLDEVMAVYMAAPATYTREDVVEIHGHGGYVVLREILGLILAREGVRAAEAGEFTKRAFLNGRIDLTRAEAVLDVLNAGTREGLNLAMSQLQGGLQQQLEPVRRALLEVLAVVEVAIDFPDEDAEIIDTAALGRRLELEVRQPLQELLERADRGRIFREGATVVILGRPNVGKSSLLNALLQDERAIVTAIPGTTRDTIEECLNIHGMPLRIVDTAGIRETTEEVEGIGIERSRRRVAEADLVLLLVEAGSEPSSEDMALFDSVREKKVLVVVNKLDLLGDASPAAAEAALAAWRHRFPGRELTGISARARVGLEQLEDLVFRLISGDEPRDPGYACVPNARHRAALARTLPALERVQQGLAAGLAPELLAVELQACLGSLGEIIGEVGSEELLDTIFSSFCIGK</sequence>
<name>D6Z0W2_DESAT</name>
<feature type="domain" description="TrmE-type G" evidence="12">
    <location>
        <begin position="229"/>
        <end position="395"/>
    </location>
</feature>
<dbReference type="HOGENOM" id="CLU_019624_4_1_7"/>
<comment type="subcellular location">
    <subcellularLocation>
        <location evidence="10">Cytoplasm</location>
    </subcellularLocation>
</comment>
<keyword evidence="14" id="KW-1185">Reference proteome</keyword>
<feature type="binding site" evidence="10">
    <location>
        <position position="263"/>
    </location>
    <ligand>
        <name>K(+)</name>
        <dbReference type="ChEBI" id="CHEBI:29103"/>
    </ligand>
</feature>
<dbReference type="GO" id="GO:0005829">
    <property type="term" value="C:cytosol"/>
    <property type="evidence" value="ECO:0007669"/>
    <property type="project" value="TreeGrafter"/>
</dbReference>
<evidence type="ECO:0000256" key="2">
    <source>
        <dbReference type="ARBA" id="ARBA00022490"/>
    </source>
</evidence>
<dbReference type="Pfam" id="PF01926">
    <property type="entry name" value="MMR_HSR1"/>
    <property type="match status" value="1"/>
</dbReference>
<dbReference type="CDD" id="cd04164">
    <property type="entry name" value="trmE"/>
    <property type="match status" value="1"/>
</dbReference>
<keyword evidence="8 10" id="KW-0630">Potassium</keyword>
<dbReference type="PANTHER" id="PTHR42714">
    <property type="entry name" value="TRNA MODIFICATION GTPASE GTPBP3"/>
    <property type="match status" value="1"/>
</dbReference>
<dbReference type="InterPro" id="IPR027266">
    <property type="entry name" value="TrmE/GcvT-like"/>
</dbReference>
<dbReference type="PROSITE" id="PS51709">
    <property type="entry name" value="G_TRME"/>
    <property type="match status" value="1"/>
</dbReference>
<feature type="binding site" evidence="10">
    <location>
        <position position="243"/>
    </location>
    <ligand>
        <name>Mg(2+)</name>
        <dbReference type="ChEBI" id="CHEBI:18420"/>
    </ligand>
</feature>
<dbReference type="SUPFAM" id="SSF52540">
    <property type="entry name" value="P-loop containing nucleoside triphosphate hydrolases"/>
    <property type="match status" value="1"/>
</dbReference>
<dbReference type="InterPro" id="IPR027417">
    <property type="entry name" value="P-loop_NTPase"/>
</dbReference>
<evidence type="ECO:0000256" key="10">
    <source>
        <dbReference type="HAMAP-Rule" id="MF_00379"/>
    </source>
</evidence>
<dbReference type="GO" id="GO:0030488">
    <property type="term" value="P:tRNA methylation"/>
    <property type="evidence" value="ECO:0007669"/>
    <property type="project" value="TreeGrafter"/>
</dbReference>